<keyword evidence="2 5" id="KW-0812">Transmembrane</keyword>
<dbReference type="PROSITE" id="PS50030">
    <property type="entry name" value="UBA"/>
    <property type="match status" value="1"/>
</dbReference>
<feature type="domain" description="UBA" evidence="6">
    <location>
        <begin position="280"/>
        <end position="320"/>
    </location>
</feature>
<keyword evidence="4 5" id="KW-0472">Membrane</keyword>
<evidence type="ECO:0000256" key="1">
    <source>
        <dbReference type="ARBA" id="ARBA00004141"/>
    </source>
</evidence>
<accession>A0A8J9SHV9</accession>
<dbReference type="SUPFAM" id="SSF46934">
    <property type="entry name" value="UBA-like"/>
    <property type="match status" value="1"/>
</dbReference>
<dbReference type="AlphaFoldDB" id="A0A8J9SHV9"/>
<dbReference type="CDD" id="cd14270">
    <property type="entry name" value="UBA"/>
    <property type="match status" value="1"/>
</dbReference>
<dbReference type="EMBL" id="OU594953">
    <property type="protein sequence ID" value="CAG9280122.1"/>
    <property type="molecule type" value="Genomic_DNA"/>
</dbReference>
<dbReference type="InterPro" id="IPR035952">
    <property type="entry name" value="Rhomboid-like_sf"/>
</dbReference>
<dbReference type="GO" id="GO:0016020">
    <property type="term" value="C:membrane"/>
    <property type="evidence" value="ECO:0007669"/>
    <property type="project" value="UniProtKB-SubCell"/>
</dbReference>
<organism evidence="7">
    <name type="scientific">Phaeodactylum tricornutum</name>
    <name type="common">Diatom</name>
    <dbReference type="NCBI Taxonomy" id="2850"/>
    <lineage>
        <taxon>Eukaryota</taxon>
        <taxon>Sar</taxon>
        <taxon>Stramenopiles</taxon>
        <taxon>Ochrophyta</taxon>
        <taxon>Bacillariophyta</taxon>
        <taxon>Bacillariophyceae</taxon>
        <taxon>Bacillariophycidae</taxon>
        <taxon>Naviculales</taxon>
        <taxon>Phaeodactylaceae</taxon>
        <taxon>Phaeodactylum</taxon>
    </lineage>
</organism>
<name>A0A8J9SHV9_PHATR</name>
<dbReference type="Gene3D" id="1.20.1540.10">
    <property type="entry name" value="Rhomboid-like"/>
    <property type="match status" value="1"/>
</dbReference>
<dbReference type="InterPro" id="IPR009060">
    <property type="entry name" value="UBA-like_sf"/>
</dbReference>
<feature type="transmembrane region" description="Helical" evidence="5">
    <location>
        <begin position="101"/>
        <end position="121"/>
    </location>
</feature>
<dbReference type="InterPro" id="IPR015940">
    <property type="entry name" value="UBA"/>
</dbReference>
<evidence type="ECO:0000256" key="3">
    <source>
        <dbReference type="ARBA" id="ARBA00022989"/>
    </source>
</evidence>
<keyword evidence="3 5" id="KW-1133">Transmembrane helix</keyword>
<dbReference type="SUPFAM" id="SSF144091">
    <property type="entry name" value="Rhomboid-like"/>
    <property type="match status" value="1"/>
</dbReference>
<reference evidence="7" key="1">
    <citation type="submission" date="2022-02" db="EMBL/GenBank/DDBJ databases">
        <authorList>
            <person name="Giguere J D."/>
        </authorList>
    </citation>
    <scope>NUCLEOTIDE SEQUENCE</scope>
    <source>
        <strain evidence="7">CCAP 1055/1</strain>
    </source>
</reference>
<dbReference type="PANTHER" id="PTHR43066:SF21">
    <property type="entry name" value="UBIQUITIN-ASSOCIATED DOMAIN-CONTAINING PROTEIN 2"/>
    <property type="match status" value="1"/>
</dbReference>
<dbReference type="Pfam" id="PF00627">
    <property type="entry name" value="UBA"/>
    <property type="match status" value="1"/>
</dbReference>
<dbReference type="Gene3D" id="1.10.8.10">
    <property type="entry name" value="DNA helicase RuvA subunit, C-terminal domain"/>
    <property type="match status" value="1"/>
</dbReference>
<dbReference type="PANTHER" id="PTHR43066">
    <property type="entry name" value="RHOMBOID-RELATED PROTEIN"/>
    <property type="match status" value="1"/>
</dbReference>
<evidence type="ECO:0000256" key="4">
    <source>
        <dbReference type="ARBA" id="ARBA00023136"/>
    </source>
</evidence>
<evidence type="ECO:0000256" key="2">
    <source>
        <dbReference type="ARBA" id="ARBA00022692"/>
    </source>
</evidence>
<sequence>MPSNDPLWAAASPNPSTSSWFAGATTTKLLVILSVVAYGTMHTQKTFPAWQFDAQLIRDGQWHRLFSSKVAFGTPGTALLGTTLGVLFSRQFERELGSRRFVSFVLFVQIVAVLLEAGLLATAFPYPWRYSGPYALLGAAFRLYHVHTPRLHPRFFGVLGFWCSEKAVYYLWMLQLTGSGGYSTVGATATGWLAAVLYTRLGSTSSSGIAHLPTVLDIPDWLVALWKPIGDRVGDVPPRLLVPRTAAAGRPGFAPAPHPIFGGQPLPPPAPTVRTPVVVEPDPAAREQLLLMGFDADAVEQALRETRNDVNRAADRLLNQ</sequence>
<dbReference type="GO" id="GO:0004252">
    <property type="term" value="F:serine-type endopeptidase activity"/>
    <property type="evidence" value="ECO:0007669"/>
    <property type="project" value="TreeGrafter"/>
</dbReference>
<evidence type="ECO:0000256" key="5">
    <source>
        <dbReference type="SAM" id="Phobius"/>
    </source>
</evidence>
<dbReference type="SMART" id="SM00165">
    <property type="entry name" value="UBA"/>
    <property type="match status" value="1"/>
</dbReference>
<evidence type="ECO:0000313" key="7">
    <source>
        <dbReference type="EMBL" id="CAG9280122.1"/>
    </source>
</evidence>
<dbReference type="Proteomes" id="UP000836788">
    <property type="component" value="Chromosome 12"/>
</dbReference>
<protein>
    <recommendedName>
        <fullName evidence="6">UBA domain-containing protein</fullName>
    </recommendedName>
</protein>
<feature type="transmembrane region" description="Helical" evidence="5">
    <location>
        <begin position="180"/>
        <end position="198"/>
    </location>
</feature>
<evidence type="ECO:0000259" key="6">
    <source>
        <dbReference type="PROSITE" id="PS50030"/>
    </source>
</evidence>
<feature type="transmembrane region" description="Helical" evidence="5">
    <location>
        <begin position="20"/>
        <end position="41"/>
    </location>
</feature>
<gene>
    <name evidence="7" type="ORF">PTTT1_LOCUS12276</name>
</gene>
<proteinExistence type="predicted"/>
<comment type="subcellular location">
    <subcellularLocation>
        <location evidence="1">Membrane</location>
        <topology evidence="1">Multi-pass membrane protein</topology>
    </subcellularLocation>
</comment>